<name>A0AAW2NLS7_SESRA</name>
<dbReference type="InterPro" id="IPR037471">
    <property type="entry name" value="TIC56"/>
</dbReference>
<feature type="compositionally biased region" description="Basic and acidic residues" evidence="1">
    <location>
        <begin position="26"/>
        <end position="37"/>
    </location>
</feature>
<dbReference type="PANTHER" id="PTHR37755">
    <property type="entry name" value="PROTEIN TIC 56, CHLOROPLASTIC"/>
    <property type="match status" value="1"/>
</dbReference>
<accession>A0AAW2NLS7</accession>
<dbReference type="GO" id="GO:0009706">
    <property type="term" value="C:chloroplast inner membrane"/>
    <property type="evidence" value="ECO:0007669"/>
    <property type="project" value="TreeGrafter"/>
</dbReference>
<reference evidence="3" key="2">
    <citation type="journal article" date="2024" name="Plant">
        <title>Genomic evolution and insights into agronomic trait innovations of Sesamum species.</title>
        <authorList>
            <person name="Miao H."/>
            <person name="Wang L."/>
            <person name="Qu L."/>
            <person name="Liu H."/>
            <person name="Sun Y."/>
            <person name="Le M."/>
            <person name="Wang Q."/>
            <person name="Wei S."/>
            <person name="Zheng Y."/>
            <person name="Lin W."/>
            <person name="Duan Y."/>
            <person name="Cao H."/>
            <person name="Xiong S."/>
            <person name="Wang X."/>
            <person name="Wei L."/>
            <person name="Li C."/>
            <person name="Ma Q."/>
            <person name="Ju M."/>
            <person name="Zhao R."/>
            <person name="Li G."/>
            <person name="Mu C."/>
            <person name="Tian Q."/>
            <person name="Mei H."/>
            <person name="Zhang T."/>
            <person name="Gao T."/>
            <person name="Zhang H."/>
        </authorList>
    </citation>
    <scope>NUCLEOTIDE SEQUENCE</scope>
    <source>
        <strain evidence="3">G02</strain>
    </source>
</reference>
<gene>
    <name evidence="3" type="ORF">Sradi_4274200</name>
</gene>
<feature type="region of interest" description="Disordered" evidence="1">
    <location>
        <begin position="26"/>
        <end position="46"/>
    </location>
</feature>
<evidence type="ECO:0000313" key="3">
    <source>
        <dbReference type="EMBL" id="KAL0344429.1"/>
    </source>
</evidence>
<reference evidence="3" key="1">
    <citation type="submission" date="2020-06" db="EMBL/GenBank/DDBJ databases">
        <authorList>
            <person name="Li T."/>
            <person name="Hu X."/>
            <person name="Zhang T."/>
            <person name="Song X."/>
            <person name="Zhang H."/>
            <person name="Dai N."/>
            <person name="Sheng W."/>
            <person name="Hou X."/>
            <person name="Wei L."/>
        </authorList>
    </citation>
    <scope>NUCLEOTIDE SEQUENCE</scope>
    <source>
        <strain evidence="3">G02</strain>
        <tissue evidence="3">Leaf</tissue>
    </source>
</reference>
<evidence type="ECO:0000256" key="1">
    <source>
        <dbReference type="SAM" id="MobiDB-lite"/>
    </source>
</evidence>
<sequence>MLDQFYWECENLPDYRHTPEVERILQEDPVAEKKENPTPEEIEENDKWWSEFRTSPVVQFLARAEEIADKLNEIELQQNSVPYRKEDKKLWQAVPNVIGLDGRPMPRKAIKSDEESDDKFWDFARQFFFGLWGFRQRPYPPGRPIDAAQAIGYKRLEKRYYDFIMKTGGWFYKDRLGRTRGPMELIQLKTAWGAGIIDKHTFIWGDDMDEWAPIGMIYGMERAIATWEVRLGAAATAFLHKLQKGIPPWVPLKGHEDKTYKQLQEEAYESKKRDLAVLEANNGVWPGARIPSHALFLWASGSELTSLLEEDHMPNKFIPKDLRQQLAQIIPGLRPWEVLSIEQAMDQITYGGEWYREPLGSYTTGPPYIRAWNRDVLRLFEIFRKLSQRTYDKLERTIPGFSTIMEKVEADAAERDAKKKAKRLAEKKVEEEKALLDGDEDDV</sequence>
<feature type="domain" description="GYF" evidence="2">
    <location>
        <begin position="170"/>
        <end position="217"/>
    </location>
</feature>
<dbReference type="GO" id="GO:0045037">
    <property type="term" value="P:protein import into chloroplast stroma"/>
    <property type="evidence" value="ECO:0007669"/>
    <property type="project" value="TreeGrafter"/>
</dbReference>
<dbReference type="Pfam" id="PF14237">
    <property type="entry name" value="GYF_2"/>
    <property type="match status" value="1"/>
</dbReference>
<comment type="caution">
    <text evidence="3">The sequence shown here is derived from an EMBL/GenBank/DDBJ whole genome shotgun (WGS) entry which is preliminary data.</text>
</comment>
<dbReference type="InterPro" id="IPR025640">
    <property type="entry name" value="GYF_2"/>
</dbReference>
<organism evidence="3">
    <name type="scientific">Sesamum radiatum</name>
    <name type="common">Black benniseed</name>
    <dbReference type="NCBI Taxonomy" id="300843"/>
    <lineage>
        <taxon>Eukaryota</taxon>
        <taxon>Viridiplantae</taxon>
        <taxon>Streptophyta</taxon>
        <taxon>Embryophyta</taxon>
        <taxon>Tracheophyta</taxon>
        <taxon>Spermatophyta</taxon>
        <taxon>Magnoliopsida</taxon>
        <taxon>eudicotyledons</taxon>
        <taxon>Gunneridae</taxon>
        <taxon>Pentapetalae</taxon>
        <taxon>asterids</taxon>
        <taxon>lamiids</taxon>
        <taxon>Lamiales</taxon>
        <taxon>Pedaliaceae</taxon>
        <taxon>Sesamum</taxon>
    </lineage>
</organism>
<protein>
    <submittedName>
        <fullName evidence="3">Protein, chloroplastic</fullName>
    </submittedName>
</protein>
<evidence type="ECO:0000259" key="2">
    <source>
        <dbReference type="Pfam" id="PF14237"/>
    </source>
</evidence>
<dbReference type="AlphaFoldDB" id="A0AAW2NLS7"/>
<dbReference type="EMBL" id="JACGWJ010000019">
    <property type="protein sequence ID" value="KAL0344429.1"/>
    <property type="molecule type" value="Genomic_DNA"/>
</dbReference>
<proteinExistence type="predicted"/>
<dbReference type="PANTHER" id="PTHR37755:SF1">
    <property type="entry name" value="PROTEIN TIC 56, CHLOROPLASTIC"/>
    <property type="match status" value="1"/>
</dbReference>